<dbReference type="PANTHER" id="PTHR30015">
    <property type="entry name" value="MRR RESTRICTION SYSTEM PROTEIN"/>
    <property type="match status" value="1"/>
</dbReference>
<dbReference type="SUPFAM" id="SSF52980">
    <property type="entry name" value="Restriction endonuclease-like"/>
    <property type="match status" value="1"/>
</dbReference>
<dbReference type="EMBL" id="JAAGOA010000025">
    <property type="protein sequence ID" value="NEE03790.1"/>
    <property type="molecule type" value="Genomic_DNA"/>
</dbReference>
<evidence type="ECO:0000313" key="2">
    <source>
        <dbReference type="EMBL" id="NEE03790.1"/>
    </source>
</evidence>
<dbReference type="InterPro" id="IPR007560">
    <property type="entry name" value="Restrct_endonuc_IV_Mrr"/>
</dbReference>
<dbReference type="Pfam" id="PF04471">
    <property type="entry name" value="Mrr_cat"/>
    <property type="match status" value="1"/>
</dbReference>
<accession>A0A6L9SIA2</accession>
<dbReference type="InterPro" id="IPR052906">
    <property type="entry name" value="Type_IV_Methyl-Rstrct_Enzyme"/>
</dbReference>
<dbReference type="AlphaFoldDB" id="A0A6L9SIA2"/>
<evidence type="ECO:0000259" key="1">
    <source>
        <dbReference type="Pfam" id="PF04471"/>
    </source>
</evidence>
<feature type="domain" description="Restriction endonuclease type IV Mrr" evidence="1">
    <location>
        <begin position="53"/>
        <end position="165"/>
    </location>
</feature>
<proteinExistence type="predicted"/>
<gene>
    <name evidence="2" type="ORF">G1H10_26835</name>
</gene>
<dbReference type="InterPro" id="IPR011335">
    <property type="entry name" value="Restrct_endonuc-II-like"/>
</dbReference>
<dbReference type="RefSeq" id="WP_163743759.1">
    <property type="nucleotide sequence ID" value="NZ_JAAGOA010000025.1"/>
</dbReference>
<dbReference type="GO" id="GO:0003677">
    <property type="term" value="F:DNA binding"/>
    <property type="evidence" value="ECO:0007669"/>
    <property type="project" value="InterPro"/>
</dbReference>
<dbReference type="PANTHER" id="PTHR30015:SF7">
    <property type="entry name" value="TYPE IV METHYL-DIRECTED RESTRICTION ENZYME ECOKMRR"/>
    <property type="match status" value="1"/>
</dbReference>
<organism evidence="2 3">
    <name type="scientific">Phytoactinopolyspora halotolerans</name>
    <dbReference type="NCBI Taxonomy" id="1981512"/>
    <lineage>
        <taxon>Bacteria</taxon>
        <taxon>Bacillati</taxon>
        <taxon>Actinomycetota</taxon>
        <taxon>Actinomycetes</taxon>
        <taxon>Jiangellales</taxon>
        <taxon>Jiangellaceae</taxon>
        <taxon>Phytoactinopolyspora</taxon>
    </lineage>
</organism>
<keyword evidence="3" id="KW-1185">Reference proteome</keyword>
<dbReference type="InterPro" id="IPR011856">
    <property type="entry name" value="tRNA_endonuc-like_dom_sf"/>
</dbReference>
<comment type="caution">
    <text evidence="2">The sequence shown here is derived from an EMBL/GenBank/DDBJ whole genome shotgun (WGS) entry which is preliminary data.</text>
</comment>
<dbReference type="Proteomes" id="UP000475214">
    <property type="component" value="Unassembled WGS sequence"/>
</dbReference>
<dbReference type="GO" id="GO:0015666">
    <property type="term" value="F:restriction endodeoxyribonuclease activity"/>
    <property type="evidence" value="ECO:0007669"/>
    <property type="project" value="TreeGrafter"/>
</dbReference>
<sequence length="195" mass="20939">MTTDNLQGIIHLEDGGSWSTGKAVDTSSDVVDPSPNPTLEAIRDRVRTHLVEQFGQHKLTNLIAAILRVQGYTCDVSPEGPDFGVDIIAGRGPLGLDSPTLIVEVKSEAGPIGAPVVRGLKGAMASHQADQGLLVAWGGLGKAGVAALRTDRLSIRVWDAEDVLDRLFESYDQLPDEIRARIPLKRAWVLQEESG</sequence>
<evidence type="ECO:0000313" key="3">
    <source>
        <dbReference type="Proteomes" id="UP000475214"/>
    </source>
</evidence>
<reference evidence="2 3" key="1">
    <citation type="submission" date="2020-02" db="EMBL/GenBank/DDBJ databases">
        <authorList>
            <person name="Li X.-J."/>
            <person name="Han X.-M."/>
        </authorList>
    </citation>
    <scope>NUCLEOTIDE SEQUENCE [LARGE SCALE GENOMIC DNA]</scope>
    <source>
        <strain evidence="2 3">CCTCC AB 2017055</strain>
    </source>
</reference>
<name>A0A6L9SIA2_9ACTN</name>
<dbReference type="GO" id="GO:0009307">
    <property type="term" value="P:DNA restriction-modification system"/>
    <property type="evidence" value="ECO:0007669"/>
    <property type="project" value="InterPro"/>
</dbReference>
<dbReference type="Gene3D" id="3.40.1350.10">
    <property type="match status" value="1"/>
</dbReference>
<protein>
    <recommendedName>
        <fullName evidence="1">Restriction endonuclease type IV Mrr domain-containing protein</fullName>
    </recommendedName>
</protein>
<dbReference type="GO" id="GO:0043590">
    <property type="term" value="C:bacterial nucleoid"/>
    <property type="evidence" value="ECO:0007669"/>
    <property type="project" value="TreeGrafter"/>
</dbReference>